<feature type="transmembrane region" description="Helical" evidence="2">
    <location>
        <begin position="94"/>
        <end position="118"/>
    </location>
</feature>
<feature type="transmembrane region" description="Helical" evidence="2">
    <location>
        <begin position="288"/>
        <end position="309"/>
    </location>
</feature>
<evidence type="ECO:0000313" key="3">
    <source>
        <dbReference type="EMBL" id="PIL33558.1"/>
    </source>
</evidence>
<name>A0A2G8SJ25_9APHY</name>
<feature type="region of interest" description="Disordered" evidence="1">
    <location>
        <begin position="220"/>
        <end position="239"/>
    </location>
</feature>
<feature type="transmembrane region" description="Helical" evidence="2">
    <location>
        <begin position="259"/>
        <end position="282"/>
    </location>
</feature>
<organism evidence="3 4">
    <name type="scientific">Ganoderma sinense ZZ0214-1</name>
    <dbReference type="NCBI Taxonomy" id="1077348"/>
    <lineage>
        <taxon>Eukaryota</taxon>
        <taxon>Fungi</taxon>
        <taxon>Dikarya</taxon>
        <taxon>Basidiomycota</taxon>
        <taxon>Agaricomycotina</taxon>
        <taxon>Agaricomycetes</taxon>
        <taxon>Polyporales</taxon>
        <taxon>Polyporaceae</taxon>
        <taxon>Ganoderma</taxon>
    </lineage>
</organism>
<feature type="compositionally biased region" description="Basic residues" evidence="1">
    <location>
        <begin position="159"/>
        <end position="170"/>
    </location>
</feature>
<dbReference type="Proteomes" id="UP000230002">
    <property type="component" value="Unassembled WGS sequence"/>
</dbReference>
<feature type="compositionally biased region" description="Polar residues" evidence="1">
    <location>
        <begin position="171"/>
        <end position="184"/>
    </location>
</feature>
<keyword evidence="2" id="KW-0812">Transmembrane</keyword>
<accession>A0A2G8SJ25</accession>
<evidence type="ECO:0000256" key="2">
    <source>
        <dbReference type="SAM" id="Phobius"/>
    </source>
</evidence>
<comment type="caution">
    <text evidence="3">The sequence shown here is derived from an EMBL/GenBank/DDBJ whole genome shotgun (WGS) entry which is preliminary data.</text>
</comment>
<gene>
    <name evidence="3" type="ORF">GSI_04181</name>
</gene>
<feature type="region of interest" description="Disordered" evidence="1">
    <location>
        <begin position="132"/>
        <end position="184"/>
    </location>
</feature>
<proteinExistence type="predicted"/>
<feature type="transmembrane region" description="Helical" evidence="2">
    <location>
        <begin position="57"/>
        <end position="74"/>
    </location>
</feature>
<feature type="compositionally biased region" description="Basic and acidic residues" evidence="1">
    <location>
        <begin position="223"/>
        <end position="238"/>
    </location>
</feature>
<reference evidence="3 4" key="1">
    <citation type="journal article" date="2015" name="Sci. Rep.">
        <title>Chromosome-level genome map provides insights into diverse defense mechanisms in the medicinal fungus Ganoderma sinense.</title>
        <authorList>
            <person name="Zhu Y."/>
            <person name="Xu J."/>
            <person name="Sun C."/>
            <person name="Zhou S."/>
            <person name="Xu H."/>
            <person name="Nelson D.R."/>
            <person name="Qian J."/>
            <person name="Song J."/>
            <person name="Luo H."/>
            <person name="Xiang L."/>
            <person name="Li Y."/>
            <person name="Xu Z."/>
            <person name="Ji A."/>
            <person name="Wang L."/>
            <person name="Lu S."/>
            <person name="Hayward A."/>
            <person name="Sun W."/>
            <person name="Li X."/>
            <person name="Schwartz D.C."/>
            <person name="Wang Y."/>
            <person name="Chen S."/>
        </authorList>
    </citation>
    <scope>NUCLEOTIDE SEQUENCE [LARGE SCALE GENOMIC DNA]</scope>
    <source>
        <strain evidence="3 4">ZZ0214-1</strain>
    </source>
</reference>
<keyword evidence="4" id="KW-1185">Reference proteome</keyword>
<keyword evidence="2" id="KW-1133">Transmembrane helix</keyword>
<dbReference type="EMBL" id="AYKW01000007">
    <property type="protein sequence ID" value="PIL33558.1"/>
    <property type="molecule type" value="Genomic_DNA"/>
</dbReference>
<evidence type="ECO:0000256" key="1">
    <source>
        <dbReference type="SAM" id="MobiDB-lite"/>
    </source>
</evidence>
<evidence type="ECO:0000313" key="4">
    <source>
        <dbReference type="Proteomes" id="UP000230002"/>
    </source>
</evidence>
<keyword evidence="2" id="KW-0472">Membrane</keyword>
<protein>
    <submittedName>
        <fullName evidence="3">Uncharacterized protein</fullName>
    </submittedName>
</protein>
<dbReference type="OrthoDB" id="2653987at2759"/>
<dbReference type="AlphaFoldDB" id="A0A2G8SJ25"/>
<sequence>MFKSKANAGASILPVADQGRAYLGVRATGNPSTQEDALKQALLAVVQLWEDRLQKEGVLTTFFITIDSLLFSLASPTRSADLHGWSVRDQVINASLGGAIIFHVCASIVAYSASFVLIKYQLNDAEKKEEKYFPTSPDLSRAPSISHRTPQSSTEKPERPRRKHTSHSHRPSTSQGSHHGSSNPIETITDFPLEVFTDLRGLVSMDRAHPFWFLSCGRRPRPRDRDEEQVRARSRGDPEAMVGHTAARLKDMIDVLSRAHVVCAGMALVGFVLALLGILTYAWTAVPLALSVFASACLGVCVIAATVALW</sequence>